<proteinExistence type="predicted"/>
<dbReference type="Proteomes" id="UP000789706">
    <property type="component" value="Unassembled WGS sequence"/>
</dbReference>
<organism evidence="1 2">
    <name type="scientific">Diversispora eburnea</name>
    <dbReference type="NCBI Taxonomy" id="1213867"/>
    <lineage>
        <taxon>Eukaryota</taxon>
        <taxon>Fungi</taxon>
        <taxon>Fungi incertae sedis</taxon>
        <taxon>Mucoromycota</taxon>
        <taxon>Glomeromycotina</taxon>
        <taxon>Glomeromycetes</taxon>
        <taxon>Diversisporales</taxon>
        <taxon>Diversisporaceae</taxon>
        <taxon>Diversispora</taxon>
    </lineage>
</organism>
<gene>
    <name evidence="1" type="ORF">DEBURN_LOCUS8729</name>
</gene>
<accession>A0A9N9BXE8</accession>
<sequence length="78" mass="8741">MGSSKIIAKARTHYTINGPGCPILRDGPYLYKDVLGGLCLTCAEYGYGVFDNLKELVINDIMNKDKQNKLINEIEYVQ</sequence>
<protein>
    <submittedName>
        <fullName evidence="1">1211_t:CDS:1</fullName>
    </submittedName>
</protein>
<evidence type="ECO:0000313" key="2">
    <source>
        <dbReference type="Proteomes" id="UP000789706"/>
    </source>
</evidence>
<keyword evidence="2" id="KW-1185">Reference proteome</keyword>
<dbReference type="EMBL" id="CAJVPK010001381">
    <property type="protein sequence ID" value="CAG8584330.1"/>
    <property type="molecule type" value="Genomic_DNA"/>
</dbReference>
<evidence type="ECO:0000313" key="1">
    <source>
        <dbReference type="EMBL" id="CAG8584330.1"/>
    </source>
</evidence>
<comment type="caution">
    <text evidence="1">The sequence shown here is derived from an EMBL/GenBank/DDBJ whole genome shotgun (WGS) entry which is preliminary data.</text>
</comment>
<reference evidence="1" key="1">
    <citation type="submission" date="2021-06" db="EMBL/GenBank/DDBJ databases">
        <authorList>
            <person name="Kallberg Y."/>
            <person name="Tangrot J."/>
            <person name="Rosling A."/>
        </authorList>
    </citation>
    <scope>NUCLEOTIDE SEQUENCE</scope>
    <source>
        <strain evidence="1">AZ414A</strain>
    </source>
</reference>
<dbReference type="OrthoDB" id="2417500at2759"/>
<dbReference type="AlphaFoldDB" id="A0A9N9BXE8"/>
<name>A0A9N9BXE8_9GLOM</name>